<evidence type="ECO:0000313" key="2">
    <source>
        <dbReference type="Proteomes" id="UP000224460"/>
    </source>
</evidence>
<evidence type="ECO:0000313" key="1">
    <source>
        <dbReference type="EMBL" id="PHV71352.1"/>
    </source>
</evidence>
<dbReference type="EMBL" id="PEDL01000004">
    <property type="protein sequence ID" value="PHV71352.1"/>
    <property type="molecule type" value="Genomic_DNA"/>
</dbReference>
<keyword evidence="2" id="KW-1185">Reference proteome</keyword>
<accession>A0AC61DEN9</accession>
<organism evidence="1 2">
    <name type="scientific">Sporanaerobium hydrogeniformans</name>
    <dbReference type="NCBI Taxonomy" id="3072179"/>
    <lineage>
        <taxon>Bacteria</taxon>
        <taxon>Bacillati</taxon>
        <taxon>Bacillota</taxon>
        <taxon>Clostridia</taxon>
        <taxon>Lachnospirales</taxon>
        <taxon>Lachnospiraceae</taxon>
        <taxon>Sporanaerobium</taxon>
    </lineage>
</organism>
<name>A0AC61DEN9_9FIRM</name>
<keyword evidence="1" id="KW-0489">Methyltransferase</keyword>
<dbReference type="Proteomes" id="UP000224460">
    <property type="component" value="Unassembled WGS sequence"/>
</dbReference>
<protein>
    <submittedName>
        <fullName evidence="1">FkbM family methyltransferase</fullName>
    </submittedName>
</protein>
<reference evidence="1" key="1">
    <citation type="submission" date="2017-10" db="EMBL/GenBank/DDBJ databases">
        <title>Genome sequence of cellulolytic Lachnospiraceae bacterium XHS1971 isolated from hotspring sediment.</title>
        <authorList>
            <person name="Vasudevan G."/>
            <person name="Joshi A.J."/>
            <person name="Hivarkar S."/>
            <person name="Lanjekar V.B."/>
            <person name="Dhakephalkar P.K."/>
            <person name="Dagar S."/>
        </authorList>
    </citation>
    <scope>NUCLEOTIDE SEQUENCE</scope>
    <source>
        <strain evidence="1">XHS1971</strain>
    </source>
</reference>
<keyword evidence="1" id="KW-0808">Transferase</keyword>
<gene>
    <name evidence="1" type="ORF">CS063_06575</name>
</gene>
<proteinExistence type="predicted"/>
<sequence length="388" mass="44614">MNNIYDLEKMLDDFENNLLDKNMDKVVELDKKSILLYGAGNIGKKLYRKLKEGTFNIVGFIDKNKEIDKSIYEVNVYLPEAVELEEYKSKAVVILAGLFSLSVTKDIKNRLYELGFKNVYGLNEINCSTIRNKAFYEEIFNDPYNKEDILNRDRDKVIQAFKLLEEEQDRKLYIGYIESRLKADFSNLELPQDICKQYLADDISIKKDYSRFIDCGGFDGDTIRNLINSNIDIQSIAVFEPQNDLCRKIADYIKITPSIEFATVFPCGVHSEFAKLKFNTCAEATSSARVDTHGDDIIQCVAIDDVLKGFKPSFIKMDIEGAEVDAIKGCKNTIIENHPQLAICVYHSISHIWEIPLLISSYYSGYKFYLRSYNFMGFETVLYAFPTE</sequence>
<comment type="caution">
    <text evidence="1">The sequence shown here is derived from an EMBL/GenBank/DDBJ whole genome shotgun (WGS) entry which is preliminary data.</text>
</comment>